<dbReference type="Proteomes" id="UP000749040">
    <property type="component" value="Unassembled WGS sequence"/>
</dbReference>
<dbReference type="InterPro" id="IPR047137">
    <property type="entry name" value="ORF3"/>
</dbReference>
<evidence type="ECO:0000256" key="1">
    <source>
        <dbReference type="SAM" id="MobiDB-lite"/>
    </source>
</evidence>
<feature type="region of interest" description="Disordered" evidence="1">
    <location>
        <begin position="99"/>
        <end position="120"/>
    </location>
</feature>
<name>A0ABS2TT66_9ACTN</name>
<accession>A0ABS2TT66</accession>
<evidence type="ECO:0000313" key="3">
    <source>
        <dbReference type="EMBL" id="MBM9506277.1"/>
    </source>
</evidence>
<dbReference type="Pfam" id="PF03364">
    <property type="entry name" value="Polyketide_cyc"/>
    <property type="match status" value="1"/>
</dbReference>
<comment type="caution">
    <text evidence="3">The sequence shown here is derived from an EMBL/GenBank/DDBJ whole genome shotgun (WGS) entry which is preliminary data.</text>
</comment>
<feature type="region of interest" description="Disordered" evidence="1">
    <location>
        <begin position="275"/>
        <end position="353"/>
    </location>
</feature>
<dbReference type="InterPro" id="IPR005031">
    <property type="entry name" value="COQ10_START"/>
</dbReference>
<dbReference type="InterPro" id="IPR023393">
    <property type="entry name" value="START-like_dom_sf"/>
</dbReference>
<sequence length="353" mass="39223">MTDQATRSAKDTAGGLAGALPTDRLMKEARDLIGALGEKAVGRVTGRLGEVTERLTDFAEDGGGSGLKAALSGARDLTEGKSPAKSMMSAGFTQAKEKTKEAAQKVTGGGGGSDSGGGGKTLKASNIVESIDVGLPVKVVYNLWTQFEDFPTFMKKVENVKQQSETEMDWKAQVLWSHRTWKATVIEQVPDERILWESEGEKGKVDGAVTFHEVTPDLTRILLVLVYHPQGFFEKTGNIWRAQGRRARLELKHFRRHAMTEATLNQDEIRGWRGEVMDGEVTRSDEEVRAEEEGEEGGEEKEREPQDQDQDEVRDEEDEEPEEDDDSEDIGDEEYDEDEEPEDEEEEDGGERR</sequence>
<feature type="region of interest" description="Disordered" evidence="1">
    <location>
        <begin position="1"/>
        <end position="22"/>
    </location>
</feature>
<organism evidence="3 4">
    <name type="scientific">Actinacidiphila acididurans</name>
    <dbReference type="NCBI Taxonomy" id="2784346"/>
    <lineage>
        <taxon>Bacteria</taxon>
        <taxon>Bacillati</taxon>
        <taxon>Actinomycetota</taxon>
        <taxon>Actinomycetes</taxon>
        <taxon>Kitasatosporales</taxon>
        <taxon>Streptomycetaceae</taxon>
        <taxon>Actinacidiphila</taxon>
    </lineage>
</organism>
<feature type="domain" description="Coenzyme Q-binding protein COQ10 START" evidence="2">
    <location>
        <begin position="133"/>
        <end position="253"/>
    </location>
</feature>
<feature type="compositionally biased region" description="Acidic residues" evidence="1">
    <location>
        <begin position="307"/>
        <end position="353"/>
    </location>
</feature>
<reference evidence="3 4" key="1">
    <citation type="submission" date="2021-01" db="EMBL/GenBank/DDBJ databases">
        <title>Streptomyces acididurans sp. nov., isolated from a peat swamp forest soil.</title>
        <authorList>
            <person name="Chantavorakit T."/>
            <person name="Duangmal K."/>
        </authorList>
    </citation>
    <scope>NUCLEOTIDE SEQUENCE [LARGE SCALE GENOMIC DNA]</scope>
    <source>
        <strain evidence="3 4">KK5PA1</strain>
    </source>
</reference>
<dbReference type="PANTHER" id="PTHR33824">
    <property type="entry name" value="POLYKETIDE CYCLASE/DEHYDRASE AND LIPID TRANSPORT SUPERFAMILY PROTEIN"/>
    <property type="match status" value="1"/>
</dbReference>
<evidence type="ECO:0000313" key="4">
    <source>
        <dbReference type="Proteomes" id="UP000749040"/>
    </source>
</evidence>
<protein>
    <submittedName>
        <fullName evidence="3">SRPBCC family protein</fullName>
    </submittedName>
</protein>
<dbReference type="Gene3D" id="3.30.530.20">
    <property type="match status" value="1"/>
</dbReference>
<gene>
    <name evidence="3" type="ORF">ITX44_17300</name>
</gene>
<dbReference type="PANTHER" id="PTHR33824:SF7">
    <property type="entry name" value="POLYKETIDE CYCLASE_DEHYDRASE AND LIPID TRANSPORT SUPERFAMILY PROTEIN"/>
    <property type="match status" value="1"/>
</dbReference>
<feature type="compositionally biased region" description="Basic and acidic residues" evidence="1">
    <location>
        <begin position="275"/>
        <end position="287"/>
    </location>
</feature>
<keyword evidence="4" id="KW-1185">Reference proteome</keyword>
<proteinExistence type="predicted"/>
<feature type="compositionally biased region" description="Gly residues" evidence="1">
    <location>
        <begin position="107"/>
        <end position="120"/>
    </location>
</feature>
<dbReference type="RefSeq" id="WP_205358130.1">
    <property type="nucleotide sequence ID" value="NZ_JADKYB010000008.1"/>
</dbReference>
<dbReference type="CDD" id="cd07817">
    <property type="entry name" value="SRPBCC_8"/>
    <property type="match status" value="1"/>
</dbReference>
<feature type="compositionally biased region" description="Acidic residues" evidence="1">
    <location>
        <begin position="288"/>
        <end position="299"/>
    </location>
</feature>
<dbReference type="EMBL" id="JADKYB010000008">
    <property type="protein sequence ID" value="MBM9506277.1"/>
    <property type="molecule type" value="Genomic_DNA"/>
</dbReference>
<dbReference type="SUPFAM" id="SSF55961">
    <property type="entry name" value="Bet v1-like"/>
    <property type="match status" value="1"/>
</dbReference>
<evidence type="ECO:0000259" key="2">
    <source>
        <dbReference type="Pfam" id="PF03364"/>
    </source>
</evidence>